<evidence type="ECO:0008006" key="5">
    <source>
        <dbReference type="Google" id="ProtNLM"/>
    </source>
</evidence>
<comment type="caution">
    <text evidence="3">The sequence shown here is derived from an EMBL/GenBank/DDBJ whole genome shotgun (WGS) entry which is preliminary data.</text>
</comment>
<evidence type="ECO:0000256" key="2">
    <source>
        <dbReference type="SAM" id="Phobius"/>
    </source>
</evidence>
<feature type="compositionally biased region" description="Low complexity" evidence="1">
    <location>
        <begin position="75"/>
        <end position="94"/>
    </location>
</feature>
<protein>
    <recommendedName>
        <fullName evidence="5">SAF domain-containing protein</fullName>
    </recommendedName>
</protein>
<dbReference type="EMBL" id="BNEB01000003">
    <property type="protein sequence ID" value="GHI62310.1"/>
    <property type="molecule type" value="Genomic_DNA"/>
</dbReference>
<keyword evidence="2" id="KW-1133">Transmembrane helix</keyword>
<feature type="region of interest" description="Disordered" evidence="1">
    <location>
        <begin position="221"/>
        <end position="254"/>
    </location>
</feature>
<organism evidence="3 4">
    <name type="scientific">Streptomyces asoensis</name>
    <dbReference type="NCBI Taxonomy" id="249586"/>
    <lineage>
        <taxon>Bacteria</taxon>
        <taxon>Bacillati</taxon>
        <taxon>Actinomycetota</taxon>
        <taxon>Actinomycetes</taxon>
        <taxon>Kitasatosporales</taxon>
        <taxon>Streptomycetaceae</taxon>
        <taxon>Streptomyces</taxon>
    </lineage>
</organism>
<evidence type="ECO:0000256" key="1">
    <source>
        <dbReference type="SAM" id="MobiDB-lite"/>
    </source>
</evidence>
<dbReference type="Proteomes" id="UP000649259">
    <property type="component" value="Unassembled WGS sequence"/>
</dbReference>
<evidence type="ECO:0000313" key="4">
    <source>
        <dbReference type="Proteomes" id="UP000649259"/>
    </source>
</evidence>
<name>A0ABQ3S2Q6_9ACTN</name>
<reference evidence="4" key="1">
    <citation type="submission" date="2023-07" db="EMBL/GenBank/DDBJ databases">
        <title>Whole genome shotgun sequence of Streptomyces cacaoi subsp. asoensis NBRC 13813.</title>
        <authorList>
            <person name="Komaki H."/>
            <person name="Tamura T."/>
        </authorList>
    </citation>
    <scope>NUCLEOTIDE SEQUENCE [LARGE SCALE GENOMIC DNA]</scope>
    <source>
        <strain evidence="4">NBRC 13813</strain>
    </source>
</reference>
<keyword evidence="2" id="KW-0472">Membrane</keyword>
<dbReference type="GeneID" id="91471824"/>
<proteinExistence type="predicted"/>
<dbReference type="RefSeq" id="WP_189928520.1">
    <property type="nucleotide sequence ID" value="NZ_BMSI01000026.1"/>
</dbReference>
<keyword evidence="4" id="KW-1185">Reference proteome</keyword>
<gene>
    <name evidence="3" type="ORF">Saso_39600</name>
</gene>
<evidence type="ECO:0000313" key="3">
    <source>
        <dbReference type="EMBL" id="GHI62310.1"/>
    </source>
</evidence>
<feature type="transmembrane region" description="Helical" evidence="2">
    <location>
        <begin position="40"/>
        <end position="60"/>
    </location>
</feature>
<accession>A0ABQ3S2Q6</accession>
<dbReference type="CDD" id="cd16913">
    <property type="entry name" value="YkuD_like"/>
    <property type="match status" value="1"/>
</dbReference>
<sequence length="254" mass="25494">MSDELSAALRELAADSATAPVVGGPATRARAMRRRRRRRTGAALGAGASALVLLGFGLFLRLGGDPDDPAGLRTPAAASSRSVPPSSATPAAASGALDLPGLGLTVDGRAMPVLSKVDLPAGLPDGTSMTVVAKKIRTALTVDVVAKGYAVVNVTHAVELRAGEGAPLYVGTIAPDIEAGREYDVQGALIALDPEDAQWLYARIRLGDSITVTTHATPATVAATPSALPTSRASTPSSPAARPASASVPTPAPG</sequence>
<dbReference type="InterPro" id="IPR005490">
    <property type="entry name" value="LD_TPept_cat_dom"/>
</dbReference>
<feature type="region of interest" description="Disordered" evidence="1">
    <location>
        <begin position="70"/>
        <end position="94"/>
    </location>
</feature>
<keyword evidence="2" id="KW-0812">Transmembrane</keyword>